<organism evidence="1 2">
    <name type="scientific">Geoanaerobacter pelophilus</name>
    <dbReference type="NCBI Taxonomy" id="60036"/>
    <lineage>
        <taxon>Bacteria</taxon>
        <taxon>Pseudomonadati</taxon>
        <taxon>Thermodesulfobacteriota</taxon>
        <taxon>Desulfuromonadia</taxon>
        <taxon>Geobacterales</taxon>
        <taxon>Geobacteraceae</taxon>
        <taxon>Geoanaerobacter</taxon>
    </lineage>
</organism>
<evidence type="ECO:0000313" key="2">
    <source>
        <dbReference type="Proteomes" id="UP000811899"/>
    </source>
</evidence>
<reference evidence="1 2" key="1">
    <citation type="submission" date="2021-05" db="EMBL/GenBank/DDBJ databases">
        <title>The draft genome of Geobacter pelophilus DSM 12255.</title>
        <authorList>
            <person name="Xu Z."/>
            <person name="Masuda Y."/>
            <person name="Itoh H."/>
            <person name="Senoo K."/>
        </authorList>
    </citation>
    <scope>NUCLEOTIDE SEQUENCE [LARGE SCALE GENOMIC DNA]</scope>
    <source>
        <strain evidence="1 2">DSM 12255</strain>
    </source>
</reference>
<keyword evidence="2" id="KW-1185">Reference proteome</keyword>
<gene>
    <name evidence="1" type="ORF">KI809_05500</name>
</gene>
<dbReference type="RefSeq" id="WP_214170540.1">
    <property type="nucleotide sequence ID" value="NZ_JAHCVJ010000002.1"/>
</dbReference>
<accession>A0AAW4L0S4</accession>
<dbReference type="Proteomes" id="UP000811899">
    <property type="component" value="Unassembled WGS sequence"/>
</dbReference>
<dbReference type="EMBL" id="JAHCVJ010000002">
    <property type="protein sequence ID" value="MBT0663752.1"/>
    <property type="molecule type" value="Genomic_DNA"/>
</dbReference>
<name>A0AAW4L0S4_9BACT</name>
<protein>
    <submittedName>
        <fullName evidence="1">Uncharacterized protein</fullName>
    </submittedName>
</protein>
<evidence type="ECO:0000313" key="1">
    <source>
        <dbReference type="EMBL" id="MBT0663752.1"/>
    </source>
</evidence>
<dbReference type="AlphaFoldDB" id="A0AAW4L0S4"/>
<proteinExistence type="predicted"/>
<comment type="caution">
    <text evidence="1">The sequence shown here is derived from an EMBL/GenBank/DDBJ whole genome shotgun (WGS) entry which is preliminary data.</text>
</comment>
<sequence length="134" mass="14742">MTDVTAMTAESIKEMLELAGAQVAARSGRSDSYGAPRDFSFEVKAVFANGMGLQIVARQFNYRDPWEMGGRVNDMVDVSLLRNGSYSPLPKGFPFFQGVDQEEGVDAARFAEIIEVVRGVNPKLYLLQELTGDL</sequence>